<feature type="domain" description="Cytochrome b5 heme-binding" evidence="10">
    <location>
        <begin position="96"/>
        <end position="172"/>
    </location>
</feature>
<evidence type="ECO:0000256" key="9">
    <source>
        <dbReference type="SAM" id="MobiDB-lite"/>
    </source>
</evidence>
<dbReference type="FunFam" id="3.10.120.10:FF:000002">
    <property type="entry name" value="Cytochrome b5 type B"/>
    <property type="match status" value="1"/>
</dbReference>
<dbReference type="SMART" id="SM01117">
    <property type="entry name" value="Cyt-b5"/>
    <property type="match status" value="1"/>
</dbReference>
<comment type="similarity">
    <text evidence="7 8">Belongs to the cytochrome b5 family.</text>
</comment>
<dbReference type="InterPro" id="IPR001199">
    <property type="entry name" value="Cyt_B5-like_heme/steroid-bd"/>
</dbReference>
<keyword evidence="6" id="KW-0472">Membrane</keyword>
<sequence>MKTMTTTLQQTTLRVPATIDSGNDSPVASASSVGASLNLLPPQPSSGAGGAAAAGPVPPSDRSTSSTLSTSPSGVSLSGTGTEIRSSNSSSSDFRLPVITLEEVSWHDTNQDCWIVINDRVYDVTPFLYEHPGGEDILLENAGRDASFAFSGAGHSAAAIRALDRYIVGILPESERIFQSPSRESSGNRKFGLFFF</sequence>
<dbReference type="AlphaFoldDB" id="A0A8K0KLR1"/>
<evidence type="ECO:0000256" key="5">
    <source>
        <dbReference type="ARBA" id="ARBA00023004"/>
    </source>
</evidence>
<gene>
    <name evidence="11" type="ORF">J437_LFUL017555</name>
</gene>
<dbReference type="Pfam" id="PF00173">
    <property type="entry name" value="Cyt-b5"/>
    <property type="match status" value="1"/>
</dbReference>
<evidence type="ECO:0000256" key="6">
    <source>
        <dbReference type="ARBA" id="ARBA00023136"/>
    </source>
</evidence>
<dbReference type="InterPro" id="IPR036400">
    <property type="entry name" value="Cyt_B5-like_heme/steroid_sf"/>
</dbReference>
<dbReference type="Proteomes" id="UP000792457">
    <property type="component" value="Unassembled WGS sequence"/>
</dbReference>
<dbReference type="PANTHER" id="PTHR19359">
    <property type="entry name" value="CYTOCHROME B5"/>
    <property type="match status" value="1"/>
</dbReference>
<evidence type="ECO:0000259" key="10">
    <source>
        <dbReference type="PROSITE" id="PS50255"/>
    </source>
</evidence>
<feature type="region of interest" description="Disordered" evidence="9">
    <location>
        <begin position="1"/>
        <end position="91"/>
    </location>
</feature>
<evidence type="ECO:0000256" key="3">
    <source>
        <dbReference type="ARBA" id="ARBA00022692"/>
    </source>
</evidence>
<reference evidence="11" key="1">
    <citation type="submission" date="2013-04" db="EMBL/GenBank/DDBJ databases">
        <authorList>
            <person name="Qu J."/>
            <person name="Murali S.C."/>
            <person name="Bandaranaike D."/>
            <person name="Bellair M."/>
            <person name="Blankenburg K."/>
            <person name="Chao H."/>
            <person name="Dinh H."/>
            <person name="Doddapaneni H."/>
            <person name="Downs B."/>
            <person name="Dugan-Rocha S."/>
            <person name="Elkadiri S."/>
            <person name="Gnanaolivu R.D."/>
            <person name="Hernandez B."/>
            <person name="Javaid M."/>
            <person name="Jayaseelan J.C."/>
            <person name="Lee S."/>
            <person name="Li M."/>
            <person name="Ming W."/>
            <person name="Munidasa M."/>
            <person name="Muniz J."/>
            <person name="Nguyen L."/>
            <person name="Ongeri F."/>
            <person name="Osuji N."/>
            <person name="Pu L.-L."/>
            <person name="Puazo M."/>
            <person name="Qu C."/>
            <person name="Quiroz J."/>
            <person name="Raj R."/>
            <person name="Weissenberger G."/>
            <person name="Xin Y."/>
            <person name="Zou X."/>
            <person name="Han Y."/>
            <person name="Richards S."/>
            <person name="Worley K."/>
            <person name="Muzny D."/>
            <person name="Gibbs R."/>
        </authorList>
    </citation>
    <scope>NUCLEOTIDE SEQUENCE</scope>
    <source>
        <strain evidence="11">Sampled in the wild</strain>
    </source>
</reference>
<evidence type="ECO:0000256" key="1">
    <source>
        <dbReference type="ARBA" id="ARBA00004370"/>
    </source>
</evidence>
<keyword evidence="5 8" id="KW-0408">Iron</keyword>
<proteinExistence type="inferred from homology"/>
<comment type="caution">
    <text evidence="11">The sequence shown here is derived from an EMBL/GenBank/DDBJ whole genome shotgun (WGS) entry which is preliminary data.</text>
</comment>
<dbReference type="PROSITE" id="PS50255">
    <property type="entry name" value="CYTOCHROME_B5_2"/>
    <property type="match status" value="1"/>
</dbReference>
<dbReference type="PANTHER" id="PTHR19359:SF41">
    <property type="entry name" value="GEO08203P1"/>
    <property type="match status" value="1"/>
</dbReference>
<comment type="subcellular location">
    <subcellularLocation>
        <location evidence="1">Membrane</location>
    </subcellularLocation>
</comment>
<dbReference type="Gene3D" id="3.10.120.10">
    <property type="entry name" value="Cytochrome b5-like heme/steroid binding domain"/>
    <property type="match status" value="1"/>
</dbReference>
<dbReference type="InterPro" id="IPR018506">
    <property type="entry name" value="Cyt_B5_heme-BS"/>
</dbReference>
<keyword evidence="12" id="KW-1185">Reference proteome</keyword>
<keyword evidence="3" id="KW-0812">Transmembrane</keyword>
<reference evidence="11" key="2">
    <citation type="submission" date="2017-10" db="EMBL/GenBank/DDBJ databases">
        <title>Ladona fulva Genome sequencing and assembly.</title>
        <authorList>
            <person name="Murali S."/>
            <person name="Richards S."/>
            <person name="Bandaranaike D."/>
            <person name="Bellair M."/>
            <person name="Blankenburg K."/>
            <person name="Chao H."/>
            <person name="Dinh H."/>
            <person name="Doddapaneni H."/>
            <person name="Dugan-Rocha S."/>
            <person name="Elkadiri S."/>
            <person name="Gnanaolivu R."/>
            <person name="Hernandez B."/>
            <person name="Skinner E."/>
            <person name="Javaid M."/>
            <person name="Lee S."/>
            <person name="Li M."/>
            <person name="Ming W."/>
            <person name="Munidasa M."/>
            <person name="Muniz J."/>
            <person name="Nguyen L."/>
            <person name="Hughes D."/>
            <person name="Osuji N."/>
            <person name="Pu L.-L."/>
            <person name="Puazo M."/>
            <person name="Qu C."/>
            <person name="Quiroz J."/>
            <person name="Raj R."/>
            <person name="Weissenberger G."/>
            <person name="Xin Y."/>
            <person name="Zou X."/>
            <person name="Han Y."/>
            <person name="Worley K."/>
            <person name="Muzny D."/>
            <person name="Gibbs R."/>
        </authorList>
    </citation>
    <scope>NUCLEOTIDE SEQUENCE</scope>
    <source>
        <strain evidence="11">Sampled in the wild</strain>
    </source>
</reference>
<keyword evidence="2 8" id="KW-0349">Heme</keyword>
<evidence type="ECO:0000313" key="11">
    <source>
        <dbReference type="EMBL" id="KAG8237646.1"/>
    </source>
</evidence>
<dbReference type="PRINTS" id="PR00363">
    <property type="entry name" value="CYTOCHROMEB5"/>
</dbReference>
<dbReference type="GO" id="GO:0016020">
    <property type="term" value="C:membrane"/>
    <property type="evidence" value="ECO:0007669"/>
    <property type="project" value="UniProtKB-SubCell"/>
</dbReference>
<evidence type="ECO:0000256" key="4">
    <source>
        <dbReference type="ARBA" id="ARBA00022723"/>
    </source>
</evidence>
<dbReference type="PROSITE" id="PS00191">
    <property type="entry name" value="CYTOCHROME_B5_1"/>
    <property type="match status" value="1"/>
</dbReference>
<feature type="compositionally biased region" description="Low complexity" evidence="9">
    <location>
        <begin position="63"/>
        <end position="91"/>
    </location>
</feature>
<dbReference type="SUPFAM" id="SSF55856">
    <property type="entry name" value="Cytochrome b5-like heme/steroid binding domain"/>
    <property type="match status" value="1"/>
</dbReference>
<evidence type="ECO:0000256" key="7">
    <source>
        <dbReference type="ARBA" id="ARBA00038168"/>
    </source>
</evidence>
<dbReference type="EMBL" id="KZ309199">
    <property type="protein sequence ID" value="KAG8237646.1"/>
    <property type="molecule type" value="Genomic_DNA"/>
</dbReference>
<dbReference type="InterPro" id="IPR050668">
    <property type="entry name" value="Cytochrome_b5"/>
</dbReference>
<dbReference type="OrthoDB" id="260519at2759"/>
<evidence type="ECO:0000256" key="2">
    <source>
        <dbReference type="ARBA" id="ARBA00022617"/>
    </source>
</evidence>
<accession>A0A8K0KLR1</accession>
<feature type="compositionally biased region" description="Low complexity" evidence="9">
    <location>
        <begin position="1"/>
        <end position="13"/>
    </location>
</feature>
<feature type="compositionally biased region" description="Low complexity" evidence="9">
    <location>
        <begin position="25"/>
        <end position="36"/>
    </location>
</feature>
<organism evidence="11 12">
    <name type="scientific">Ladona fulva</name>
    <name type="common">Scarce chaser dragonfly</name>
    <name type="synonym">Libellula fulva</name>
    <dbReference type="NCBI Taxonomy" id="123851"/>
    <lineage>
        <taxon>Eukaryota</taxon>
        <taxon>Metazoa</taxon>
        <taxon>Ecdysozoa</taxon>
        <taxon>Arthropoda</taxon>
        <taxon>Hexapoda</taxon>
        <taxon>Insecta</taxon>
        <taxon>Pterygota</taxon>
        <taxon>Palaeoptera</taxon>
        <taxon>Odonata</taxon>
        <taxon>Epiprocta</taxon>
        <taxon>Anisoptera</taxon>
        <taxon>Libelluloidea</taxon>
        <taxon>Libellulidae</taxon>
        <taxon>Ladona</taxon>
    </lineage>
</organism>
<dbReference type="GO" id="GO:0046872">
    <property type="term" value="F:metal ion binding"/>
    <property type="evidence" value="ECO:0007669"/>
    <property type="project" value="UniProtKB-UniRule"/>
</dbReference>
<evidence type="ECO:0000313" key="12">
    <source>
        <dbReference type="Proteomes" id="UP000792457"/>
    </source>
</evidence>
<dbReference type="GO" id="GO:0020037">
    <property type="term" value="F:heme binding"/>
    <property type="evidence" value="ECO:0007669"/>
    <property type="project" value="UniProtKB-UniRule"/>
</dbReference>
<protein>
    <recommendedName>
        <fullName evidence="10">Cytochrome b5 heme-binding domain-containing protein</fullName>
    </recommendedName>
</protein>
<evidence type="ECO:0000256" key="8">
    <source>
        <dbReference type="RuleBase" id="RU362121"/>
    </source>
</evidence>
<name>A0A8K0KLR1_LADFU</name>
<keyword evidence="4 8" id="KW-0479">Metal-binding</keyword>